<evidence type="ECO:0000313" key="2">
    <source>
        <dbReference type="Proteomes" id="UP000023435"/>
    </source>
</evidence>
<accession>A0A108UBB9</accession>
<name>A0A108UBB9_9GAMM</name>
<reference evidence="1 2" key="1">
    <citation type="journal article" date="2014" name="Genome Announc.">
        <title>Draft Genome Sequence of Lysobacter capsici AZ78, a Bacterium Antagonistic to Plant-Pathogenic Oomycetes.</title>
        <authorList>
            <person name="Puopolo G."/>
            <person name="Sonego P."/>
            <person name="Engelen K."/>
            <person name="Pertot I."/>
        </authorList>
    </citation>
    <scope>NUCLEOTIDE SEQUENCE [LARGE SCALE GENOMIC DNA]</scope>
    <source>
        <strain evidence="1 2">AZ78</strain>
    </source>
</reference>
<dbReference type="EMBL" id="JAJA02000001">
    <property type="protein sequence ID" value="KWS06009.1"/>
    <property type="molecule type" value="Genomic_DNA"/>
</dbReference>
<proteinExistence type="predicted"/>
<keyword evidence="2" id="KW-1185">Reference proteome</keyword>
<sequence>MIRRKTQLDSTGCGLACVAMLGHIGYAQARSLARQLGIVPKTSDELSGGAIRRRRKAYYTSANELARMLRLLGARPGRERMLERADALDSDGILGINPNPRDGSWHWVVYIHDADGGYVLDPNPRVRSERRTDLRRMRCRSFLPVAVRVE</sequence>
<dbReference type="RefSeq" id="WP_036110180.1">
    <property type="nucleotide sequence ID" value="NZ_JAJA02000001.1"/>
</dbReference>
<organism evidence="1 2">
    <name type="scientific">Lysobacter capsici AZ78</name>
    <dbReference type="NCBI Taxonomy" id="1444315"/>
    <lineage>
        <taxon>Bacteria</taxon>
        <taxon>Pseudomonadati</taxon>
        <taxon>Pseudomonadota</taxon>
        <taxon>Gammaproteobacteria</taxon>
        <taxon>Lysobacterales</taxon>
        <taxon>Lysobacteraceae</taxon>
        <taxon>Lysobacter</taxon>
    </lineage>
</organism>
<evidence type="ECO:0008006" key="3">
    <source>
        <dbReference type="Google" id="ProtNLM"/>
    </source>
</evidence>
<dbReference type="OrthoDB" id="9789822at2"/>
<evidence type="ECO:0000313" key="1">
    <source>
        <dbReference type="EMBL" id="KWS06009.1"/>
    </source>
</evidence>
<protein>
    <recommendedName>
        <fullName evidence="3">Peptidase C39 domain-containing protein</fullName>
    </recommendedName>
</protein>
<dbReference type="Proteomes" id="UP000023435">
    <property type="component" value="Unassembled WGS sequence"/>
</dbReference>
<comment type="caution">
    <text evidence="1">The sequence shown here is derived from an EMBL/GenBank/DDBJ whole genome shotgun (WGS) entry which is preliminary data.</text>
</comment>
<gene>
    <name evidence="1" type="ORF">AZ78_3563</name>
</gene>
<dbReference type="AlphaFoldDB" id="A0A108UBB9"/>